<reference evidence="2 3" key="1">
    <citation type="journal article" date="2023" name="Nucleic Acids Res.">
        <title>The hologenome of Daphnia magna reveals possible DNA methylation and microbiome-mediated evolution of the host genome.</title>
        <authorList>
            <person name="Chaturvedi A."/>
            <person name="Li X."/>
            <person name="Dhandapani V."/>
            <person name="Marshall H."/>
            <person name="Kissane S."/>
            <person name="Cuenca-Cambronero M."/>
            <person name="Asole G."/>
            <person name="Calvet F."/>
            <person name="Ruiz-Romero M."/>
            <person name="Marangio P."/>
            <person name="Guigo R."/>
            <person name="Rago D."/>
            <person name="Mirbahai L."/>
            <person name="Eastwood N."/>
            <person name="Colbourne J.K."/>
            <person name="Zhou J."/>
            <person name="Mallon E."/>
            <person name="Orsini L."/>
        </authorList>
    </citation>
    <scope>NUCLEOTIDE SEQUENCE [LARGE SCALE GENOMIC DNA]</scope>
    <source>
        <strain evidence="2">LRV0_1</strain>
    </source>
</reference>
<accession>A0ABQ9Z691</accession>
<sequence>MPFIVEQIVHFVAYRQIADLFTRWALTFCHFSSRNKSRKKCDILKSLALASVNRTLVSKFNSSLLPYTTRQHKKKENNKKRPNTRCFLNVLRARRLFRSKRRGRVTTGTSHLAAQSHRLFSSTTAAVLCCAFAALGLNESENLQFFKFDSRISGKEVAKARDDDGTSSMANKKEQQHHHHSTDETLRV</sequence>
<proteinExistence type="predicted"/>
<keyword evidence="3" id="KW-1185">Reference proteome</keyword>
<evidence type="ECO:0000313" key="2">
    <source>
        <dbReference type="EMBL" id="KAK4008419.1"/>
    </source>
</evidence>
<dbReference type="Proteomes" id="UP001234178">
    <property type="component" value="Unassembled WGS sequence"/>
</dbReference>
<organism evidence="2 3">
    <name type="scientific">Daphnia magna</name>
    <dbReference type="NCBI Taxonomy" id="35525"/>
    <lineage>
        <taxon>Eukaryota</taxon>
        <taxon>Metazoa</taxon>
        <taxon>Ecdysozoa</taxon>
        <taxon>Arthropoda</taxon>
        <taxon>Crustacea</taxon>
        <taxon>Branchiopoda</taxon>
        <taxon>Diplostraca</taxon>
        <taxon>Cladocera</taxon>
        <taxon>Anomopoda</taxon>
        <taxon>Daphniidae</taxon>
        <taxon>Daphnia</taxon>
    </lineage>
</organism>
<protein>
    <submittedName>
        <fullName evidence="2">Uncharacterized protein</fullName>
    </submittedName>
</protein>
<feature type="region of interest" description="Disordered" evidence="1">
    <location>
        <begin position="159"/>
        <end position="188"/>
    </location>
</feature>
<evidence type="ECO:0000256" key="1">
    <source>
        <dbReference type="SAM" id="MobiDB-lite"/>
    </source>
</evidence>
<gene>
    <name evidence="2" type="ORF">OUZ56_013559</name>
</gene>
<dbReference type="EMBL" id="JAOYFB010000002">
    <property type="protein sequence ID" value="KAK4008419.1"/>
    <property type="molecule type" value="Genomic_DNA"/>
</dbReference>
<comment type="caution">
    <text evidence="2">The sequence shown here is derived from an EMBL/GenBank/DDBJ whole genome shotgun (WGS) entry which is preliminary data.</text>
</comment>
<evidence type="ECO:0000313" key="3">
    <source>
        <dbReference type="Proteomes" id="UP001234178"/>
    </source>
</evidence>
<name>A0ABQ9Z691_9CRUS</name>